<dbReference type="GO" id="GO:0006508">
    <property type="term" value="P:proteolysis"/>
    <property type="evidence" value="ECO:0007669"/>
    <property type="project" value="InterPro"/>
</dbReference>
<dbReference type="CDD" id="cd00190">
    <property type="entry name" value="Tryp_SPc"/>
    <property type="match status" value="2"/>
</dbReference>
<feature type="domain" description="Peptidase S1" evidence="3">
    <location>
        <begin position="102"/>
        <end position="236"/>
    </location>
</feature>
<dbReference type="Pfam" id="PF00089">
    <property type="entry name" value="Trypsin"/>
    <property type="match status" value="3"/>
</dbReference>
<dbReference type="InterPro" id="IPR036397">
    <property type="entry name" value="RNaseH_sf"/>
</dbReference>
<dbReference type="GO" id="GO:0003676">
    <property type="term" value="F:nucleic acid binding"/>
    <property type="evidence" value="ECO:0007669"/>
    <property type="project" value="InterPro"/>
</dbReference>
<dbReference type="SUPFAM" id="SSF50494">
    <property type="entry name" value="Trypsin-like serine proteases"/>
    <property type="match status" value="4"/>
</dbReference>
<gene>
    <name evidence="4" type="primary">Gzma_4</name>
    <name evidence="4" type="ORF">GTO96_0016241</name>
</gene>
<keyword evidence="1" id="KW-1015">Disulfide bond</keyword>
<dbReference type="FunFam" id="2.40.10.10:FF:000002">
    <property type="entry name" value="Transmembrane protease serine"/>
    <property type="match status" value="1"/>
</dbReference>
<dbReference type="PRINTS" id="PR00722">
    <property type="entry name" value="CHYMOTRYPSIN"/>
</dbReference>
<dbReference type="InterPro" id="IPR001314">
    <property type="entry name" value="Peptidase_S1A"/>
</dbReference>
<feature type="non-terminal residue" evidence="4">
    <location>
        <position position="1"/>
    </location>
</feature>
<dbReference type="PANTHER" id="PTHR24271">
    <property type="entry name" value="KALLIKREIN-RELATED"/>
    <property type="match status" value="1"/>
</dbReference>
<dbReference type="GO" id="GO:0004252">
    <property type="term" value="F:serine-type endopeptidase activity"/>
    <property type="evidence" value="ECO:0007669"/>
    <property type="project" value="InterPro"/>
</dbReference>
<dbReference type="InterPro" id="IPR001254">
    <property type="entry name" value="Trypsin_dom"/>
</dbReference>
<dbReference type="Proteomes" id="UP000886611">
    <property type="component" value="Unassembled WGS sequence"/>
</dbReference>
<dbReference type="PROSITE" id="PS00134">
    <property type="entry name" value="TRYPSIN_HIS"/>
    <property type="match status" value="1"/>
</dbReference>
<comment type="caution">
    <text evidence="4">The sequence shown here is derived from an EMBL/GenBank/DDBJ whole genome shotgun (WGS) entry which is preliminary data.</text>
</comment>
<dbReference type="FunFam" id="2.40.10.10:FF:000166">
    <property type="entry name" value="Trypsin"/>
    <property type="match status" value="1"/>
</dbReference>
<dbReference type="InterPro" id="IPR012337">
    <property type="entry name" value="RNaseH-like_sf"/>
</dbReference>
<comment type="similarity">
    <text evidence="2">Belongs to the peptidase S1 family. CLIP subfamily.</text>
</comment>
<dbReference type="PROSITE" id="PS50240">
    <property type="entry name" value="TRYPSIN_DOM"/>
    <property type="match status" value="2"/>
</dbReference>
<evidence type="ECO:0000313" key="4">
    <source>
        <dbReference type="EMBL" id="KAG2466072.1"/>
    </source>
</evidence>
<evidence type="ECO:0000256" key="2">
    <source>
        <dbReference type="ARBA" id="ARBA00024195"/>
    </source>
</evidence>
<evidence type="ECO:0000259" key="3">
    <source>
        <dbReference type="PROSITE" id="PS50240"/>
    </source>
</evidence>
<keyword evidence="5" id="KW-1185">Reference proteome</keyword>
<protein>
    <submittedName>
        <fullName evidence="4">GRAA protein</fullName>
    </submittedName>
</protein>
<evidence type="ECO:0000256" key="1">
    <source>
        <dbReference type="ARBA" id="ARBA00023157"/>
    </source>
</evidence>
<dbReference type="InterPro" id="IPR009003">
    <property type="entry name" value="Peptidase_S1_PA"/>
</dbReference>
<evidence type="ECO:0000313" key="5">
    <source>
        <dbReference type="Proteomes" id="UP000886611"/>
    </source>
</evidence>
<name>A0A8X7XDI0_POLSE</name>
<reference evidence="4 5" key="1">
    <citation type="journal article" date="2021" name="Cell">
        <title>Tracing the genetic footprints of vertebrate landing in non-teleost ray-finned fishes.</title>
        <authorList>
            <person name="Bi X."/>
            <person name="Wang K."/>
            <person name="Yang L."/>
            <person name="Pan H."/>
            <person name="Jiang H."/>
            <person name="Wei Q."/>
            <person name="Fang M."/>
            <person name="Yu H."/>
            <person name="Zhu C."/>
            <person name="Cai Y."/>
            <person name="He Y."/>
            <person name="Gan X."/>
            <person name="Zeng H."/>
            <person name="Yu D."/>
            <person name="Zhu Y."/>
            <person name="Jiang H."/>
            <person name="Qiu Q."/>
            <person name="Yang H."/>
            <person name="Zhang Y.E."/>
            <person name="Wang W."/>
            <person name="Zhu M."/>
            <person name="He S."/>
            <person name="Zhang G."/>
        </authorList>
    </citation>
    <scope>NUCLEOTIDE SEQUENCE [LARGE SCALE GENOMIC DNA]</scope>
    <source>
        <strain evidence="4">Bchr_013</strain>
    </source>
</reference>
<accession>A0A8X7XDI0</accession>
<dbReference type="SUPFAM" id="SSF53098">
    <property type="entry name" value="Ribonuclease H-like"/>
    <property type="match status" value="1"/>
</dbReference>
<dbReference type="Gene3D" id="2.40.10.10">
    <property type="entry name" value="Trypsin-like serine proteases"/>
    <property type="match status" value="5"/>
</dbReference>
<organism evidence="4 5">
    <name type="scientific">Polypterus senegalus</name>
    <name type="common">Senegal bichir</name>
    <dbReference type="NCBI Taxonomy" id="55291"/>
    <lineage>
        <taxon>Eukaryota</taxon>
        <taxon>Metazoa</taxon>
        <taxon>Chordata</taxon>
        <taxon>Craniata</taxon>
        <taxon>Vertebrata</taxon>
        <taxon>Euteleostomi</taxon>
        <taxon>Actinopterygii</taxon>
        <taxon>Polypteriformes</taxon>
        <taxon>Polypteridae</taxon>
        <taxon>Polypterus</taxon>
    </lineage>
</organism>
<sequence>MLLGAPSILQFINVREFANKVVSSLKEYCPTLKIVHGKPCHSQSQESVKGANQDIENMLSWMQDEKTDCWSKGIPFVQLMKNRAFHSGIQRTPYEALFGCKVKLSQNAQLGKSISTLSLPDFEEDVKAGTKCSIAGWGTTRYNGSMVDKLREVTVTVIDRDDCNGPNYYEKIEITRNMLCAGNPNGGKDACQCKAGEWQQESEEQGEAQCGTLSGGSNGSRYPSPVKSCLCPLEGCFLWLLDAIWGDCLKIVGGKEAAPHSKPYMAYLSIGCGAALIKEDWLLTAAHCFTLGEVAVLGAHSIIKDEKQQLIEVEEVFMYPKYNCLSKQNDLMLLKLGKPATLNKNVRLLSLPSSGDDVSPGTRCNVAGWGTTSFMGNMSDTLREVNVTVIDRKLCNTLSYYNGFISKSMLCAGDKIGGKDSCGVFMQNRANKVYASDVYSLHGCRTPGLEGRSGCRKKKNIEVTLGAHSLIENEAMKQTFQVKTVVVHPDYNSSTLLNDLMLLELGRPAELNQYVSLLDLPNSGEDVRPGTKCTVAGWGKISFNGQTSNTLQEVSVTVIDRELCSNFKYYKGRITKNMLCAGDEKGGKDSCRLSKKAVLNKFVSLLHLPAAARSPPGGTQCSIAGWGIMGYNGQLADKLQEINVAVIDRDICSGPDYLNKPIKSSMICAGHPNKKKAFCQGDYGGPLICDGTYTAIASYGFKCGENSKPGVYTLLTDNYLKWIKETIQKY</sequence>
<dbReference type="InterPro" id="IPR018114">
    <property type="entry name" value="TRYPSIN_HIS"/>
</dbReference>
<feature type="non-terminal residue" evidence="4">
    <location>
        <position position="730"/>
    </location>
</feature>
<dbReference type="PANTHER" id="PTHR24271:SF52">
    <property type="entry name" value="GRANZYME K"/>
    <property type="match status" value="1"/>
</dbReference>
<dbReference type="SMART" id="SM00020">
    <property type="entry name" value="Tryp_SPc"/>
    <property type="match status" value="3"/>
</dbReference>
<dbReference type="AlphaFoldDB" id="A0A8X7XDI0"/>
<dbReference type="InterPro" id="IPR043504">
    <property type="entry name" value="Peptidase_S1_PA_chymotrypsin"/>
</dbReference>
<proteinExistence type="inferred from homology"/>
<dbReference type="Gene3D" id="3.30.420.10">
    <property type="entry name" value="Ribonuclease H-like superfamily/Ribonuclease H"/>
    <property type="match status" value="1"/>
</dbReference>
<dbReference type="EMBL" id="JAATIS010001721">
    <property type="protein sequence ID" value="KAG2466072.1"/>
    <property type="molecule type" value="Genomic_DNA"/>
</dbReference>
<feature type="domain" description="Peptidase S1" evidence="3">
    <location>
        <begin position="251"/>
        <end position="728"/>
    </location>
</feature>